<proteinExistence type="predicted"/>
<dbReference type="RefSeq" id="WP_345728062.1">
    <property type="nucleotide sequence ID" value="NZ_BAAAYN010000016.1"/>
</dbReference>
<sequence>MANALLSLLSSVVGGALVLAGQFFARRAEDRRQWLLRLHEAGADLATSYLQEAALVNDARRSGKMMKDVPTTTYVVDRQKALGRFRALPWGSEFEPERQRIGTDITALWAAWEDGDDDFQQAYNEVRRLVADFTDAISRLLSNQSRKSRRQETTS</sequence>
<keyword evidence="2" id="KW-1185">Reference proteome</keyword>
<reference evidence="2" key="1">
    <citation type="journal article" date="2019" name="Int. J. Syst. Evol. Microbiol.">
        <title>The Global Catalogue of Microorganisms (GCM) 10K type strain sequencing project: providing services to taxonomists for standard genome sequencing and annotation.</title>
        <authorList>
            <consortium name="The Broad Institute Genomics Platform"/>
            <consortium name="The Broad Institute Genome Sequencing Center for Infectious Disease"/>
            <person name="Wu L."/>
            <person name="Ma J."/>
        </authorList>
    </citation>
    <scope>NUCLEOTIDE SEQUENCE [LARGE SCALE GENOMIC DNA]</scope>
    <source>
        <strain evidence="2">JCM 9458</strain>
    </source>
</reference>
<organism evidence="1 2">
    <name type="scientific">Cryptosporangium minutisporangium</name>
    <dbReference type="NCBI Taxonomy" id="113569"/>
    <lineage>
        <taxon>Bacteria</taxon>
        <taxon>Bacillati</taxon>
        <taxon>Actinomycetota</taxon>
        <taxon>Actinomycetes</taxon>
        <taxon>Cryptosporangiales</taxon>
        <taxon>Cryptosporangiaceae</taxon>
        <taxon>Cryptosporangium</taxon>
    </lineage>
</organism>
<evidence type="ECO:0000313" key="2">
    <source>
        <dbReference type="Proteomes" id="UP001501676"/>
    </source>
</evidence>
<dbReference type="EMBL" id="BAAAYN010000016">
    <property type="protein sequence ID" value="GAA3386353.1"/>
    <property type="molecule type" value="Genomic_DNA"/>
</dbReference>
<accession>A0ABP6SV35</accession>
<evidence type="ECO:0008006" key="3">
    <source>
        <dbReference type="Google" id="ProtNLM"/>
    </source>
</evidence>
<evidence type="ECO:0000313" key="1">
    <source>
        <dbReference type="EMBL" id="GAA3386353.1"/>
    </source>
</evidence>
<name>A0ABP6SV35_9ACTN</name>
<gene>
    <name evidence="1" type="ORF">GCM10020369_23320</name>
</gene>
<comment type="caution">
    <text evidence="1">The sequence shown here is derived from an EMBL/GenBank/DDBJ whole genome shotgun (WGS) entry which is preliminary data.</text>
</comment>
<protein>
    <recommendedName>
        <fullName evidence="3">Secreted protein</fullName>
    </recommendedName>
</protein>
<dbReference type="Proteomes" id="UP001501676">
    <property type="component" value="Unassembled WGS sequence"/>
</dbReference>